<dbReference type="AlphaFoldDB" id="A0A3M0KCL2"/>
<proteinExistence type="predicted"/>
<keyword evidence="4" id="KW-1185">Reference proteome</keyword>
<dbReference type="OrthoDB" id="9219303at2759"/>
<feature type="region of interest" description="Disordered" evidence="1">
    <location>
        <begin position="144"/>
        <end position="291"/>
    </location>
</feature>
<evidence type="ECO:0000313" key="4">
    <source>
        <dbReference type="Proteomes" id="UP000269221"/>
    </source>
</evidence>
<feature type="compositionally biased region" description="Basic and acidic residues" evidence="1">
    <location>
        <begin position="256"/>
        <end position="270"/>
    </location>
</feature>
<evidence type="ECO:0000313" key="3">
    <source>
        <dbReference type="EMBL" id="RMC04897.1"/>
    </source>
</evidence>
<evidence type="ECO:0000256" key="2">
    <source>
        <dbReference type="SAM" id="SignalP"/>
    </source>
</evidence>
<sequence>MALAVRLLLLLFLAVALPARAAQAAPWQARRAAKPVGEGDLASQPTSKTEPLGDDWERDLDYLEALVEDGLKILEDAEGKFSVCLSCQKNQCHCGKSLPTSHFPKHNLKVLPRGKNKATGHKTPHKAYKIMQQMLKEILQGGQVMDQKTTQDETSPGETKVPFAAPDAGAKPVGEGDLASQPTSKTEPLGDVMDQKTTQDETSPGKTKVPFAAPDARAKPVGEGDLASQPTSKTEPLGDGEAKPVGEGDQASQPKSKTEPLGDGEAKPVGEGDLASQPTSKTEPLGDGEDWARDMDYLEDLVEDGLKLLKDAEGKFSVCLS</sequence>
<reference evidence="3 4" key="1">
    <citation type="submission" date="2018-07" db="EMBL/GenBank/DDBJ databases">
        <title>A high quality draft genome assembly of the barn swallow (H. rustica rustica).</title>
        <authorList>
            <person name="Formenti G."/>
            <person name="Chiara M."/>
            <person name="Poveda L."/>
            <person name="Francoijs K.-J."/>
            <person name="Bonisoli-Alquati A."/>
            <person name="Canova L."/>
            <person name="Gianfranceschi L."/>
            <person name="Horner D.S."/>
            <person name="Saino N."/>
        </authorList>
    </citation>
    <scope>NUCLEOTIDE SEQUENCE [LARGE SCALE GENOMIC DNA]</scope>
    <source>
        <strain evidence="3">Chelidonia</strain>
        <tissue evidence="3">Blood</tissue>
    </source>
</reference>
<comment type="caution">
    <text evidence="3">The sequence shown here is derived from an EMBL/GenBank/DDBJ whole genome shotgun (WGS) entry which is preliminary data.</text>
</comment>
<keyword evidence="2" id="KW-0732">Signal</keyword>
<feature type="chain" id="PRO_5018309978" evidence="2">
    <location>
        <begin position="25"/>
        <end position="321"/>
    </location>
</feature>
<protein>
    <submittedName>
        <fullName evidence="3">Uncharacterized protein</fullName>
    </submittedName>
</protein>
<gene>
    <name evidence="3" type="ORF">DUI87_18072</name>
</gene>
<feature type="compositionally biased region" description="Polar residues" evidence="1">
    <location>
        <begin position="146"/>
        <end position="157"/>
    </location>
</feature>
<dbReference type="EMBL" id="QRBI01000123">
    <property type="protein sequence ID" value="RMC04897.1"/>
    <property type="molecule type" value="Genomic_DNA"/>
</dbReference>
<evidence type="ECO:0000256" key="1">
    <source>
        <dbReference type="SAM" id="MobiDB-lite"/>
    </source>
</evidence>
<dbReference type="Proteomes" id="UP000269221">
    <property type="component" value="Unassembled WGS sequence"/>
</dbReference>
<feature type="signal peptide" evidence="2">
    <location>
        <begin position="1"/>
        <end position="24"/>
    </location>
</feature>
<accession>A0A3M0KCL2</accession>
<feature type="region of interest" description="Disordered" evidence="1">
    <location>
        <begin position="35"/>
        <end position="54"/>
    </location>
</feature>
<organism evidence="3 4">
    <name type="scientific">Hirundo rustica rustica</name>
    <dbReference type="NCBI Taxonomy" id="333673"/>
    <lineage>
        <taxon>Eukaryota</taxon>
        <taxon>Metazoa</taxon>
        <taxon>Chordata</taxon>
        <taxon>Craniata</taxon>
        <taxon>Vertebrata</taxon>
        <taxon>Euteleostomi</taxon>
        <taxon>Archelosauria</taxon>
        <taxon>Archosauria</taxon>
        <taxon>Dinosauria</taxon>
        <taxon>Saurischia</taxon>
        <taxon>Theropoda</taxon>
        <taxon>Coelurosauria</taxon>
        <taxon>Aves</taxon>
        <taxon>Neognathae</taxon>
        <taxon>Neoaves</taxon>
        <taxon>Telluraves</taxon>
        <taxon>Australaves</taxon>
        <taxon>Passeriformes</taxon>
        <taxon>Sylvioidea</taxon>
        <taxon>Hirundinidae</taxon>
        <taxon>Hirundo</taxon>
    </lineage>
</organism>
<name>A0A3M0KCL2_HIRRU</name>